<sequence>MEENKEIKQSNSMFDLIRAKTPPEHKSSLYHQVSDESFELMESLCEIIDTGDTENLLGNEEIPEFNNSSEEVNFIIRMSEKIKQQKKSKENVNIDDEIDKMKSSSHINSSTPVASSKSNASLSTKKKTSSNSLSPIFVFPTRNYEVTPQKRIQNQTQFLSISAYKKSQQFLNCNNKSPLVHHSNKF</sequence>
<dbReference type="Proteomes" id="UP001107558">
    <property type="component" value="Chromosome 1"/>
</dbReference>
<evidence type="ECO:0000313" key="3">
    <source>
        <dbReference type="Proteomes" id="UP001107558"/>
    </source>
</evidence>
<feature type="region of interest" description="Disordered" evidence="1">
    <location>
        <begin position="84"/>
        <end position="131"/>
    </location>
</feature>
<gene>
    <name evidence="2" type="ORF">PVAND_012833</name>
</gene>
<protein>
    <submittedName>
        <fullName evidence="2">Uncharacterized protein</fullName>
    </submittedName>
</protein>
<name>A0A9J6CNM6_POLVA</name>
<keyword evidence="3" id="KW-1185">Reference proteome</keyword>
<proteinExistence type="predicted"/>
<dbReference type="EMBL" id="JADBJN010000001">
    <property type="protein sequence ID" value="KAG5683560.1"/>
    <property type="molecule type" value="Genomic_DNA"/>
</dbReference>
<comment type="caution">
    <text evidence="2">The sequence shown here is derived from an EMBL/GenBank/DDBJ whole genome shotgun (WGS) entry which is preliminary data.</text>
</comment>
<evidence type="ECO:0000256" key="1">
    <source>
        <dbReference type="SAM" id="MobiDB-lite"/>
    </source>
</evidence>
<evidence type="ECO:0000313" key="2">
    <source>
        <dbReference type="EMBL" id="KAG5683560.1"/>
    </source>
</evidence>
<accession>A0A9J6CNM6</accession>
<feature type="compositionally biased region" description="Low complexity" evidence="1">
    <location>
        <begin position="114"/>
        <end position="131"/>
    </location>
</feature>
<dbReference type="AlphaFoldDB" id="A0A9J6CNM6"/>
<organism evidence="2 3">
    <name type="scientific">Polypedilum vanderplanki</name>
    <name type="common">Sleeping chironomid midge</name>
    <dbReference type="NCBI Taxonomy" id="319348"/>
    <lineage>
        <taxon>Eukaryota</taxon>
        <taxon>Metazoa</taxon>
        <taxon>Ecdysozoa</taxon>
        <taxon>Arthropoda</taxon>
        <taxon>Hexapoda</taxon>
        <taxon>Insecta</taxon>
        <taxon>Pterygota</taxon>
        <taxon>Neoptera</taxon>
        <taxon>Endopterygota</taxon>
        <taxon>Diptera</taxon>
        <taxon>Nematocera</taxon>
        <taxon>Chironomoidea</taxon>
        <taxon>Chironomidae</taxon>
        <taxon>Chironominae</taxon>
        <taxon>Polypedilum</taxon>
        <taxon>Polypedilum</taxon>
    </lineage>
</organism>
<feature type="compositionally biased region" description="Polar residues" evidence="1">
    <location>
        <begin position="104"/>
        <end position="113"/>
    </location>
</feature>
<reference evidence="2" key="1">
    <citation type="submission" date="2021-03" db="EMBL/GenBank/DDBJ databases">
        <title>Chromosome level genome of the anhydrobiotic midge Polypedilum vanderplanki.</title>
        <authorList>
            <person name="Yoshida Y."/>
            <person name="Kikawada T."/>
            <person name="Gusev O."/>
        </authorList>
    </citation>
    <scope>NUCLEOTIDE SEQUENCE</scope>
    <source>
        <strain evidence="2">NIAS01</strain>
        <tissue evidence="2">Whole body or cell culture</tissue>
    </source>
</reference>